<sequence length="125" mass="13709">MPKILHAAAPLLLLTALPVDAAIAVQTGSVSNDGTSTVSRRQIHAYASALLELQKMRQAVAARAAKLKPQEASFLKKKAQAEMIQIVEKHGLDLASFNAISSQIEQHRRLQRQVKQLMMEELLST</sequence>
<proteinExistence type="predicted"/>
<keyword evidence="1" id="KW-0732">Signal</keyword>
<evidence type="ECO:0000313" key="3">
    <source>
        <dbReference type="EMBL" id="KER38043.1"/>
    </source>
</evidence>
<feature type="chain" id="PRO_5034617529" description="DUF4168 domain-containing protein" evidence="1">
    <location>
        <begin position="22"/>
        <end position="125"/>
    </location>
</feature>
<comment type="caution">
    <text evidence="3">The sequence shown here is derived from an EMBL/GenBank/DDBJ whole genome shotgun (WGS) entry which is preliminary data.</text>
</comment>
<dbReference type="AlphaFoldDB" id="A0A8E0WV49"/>
<evidence type="ECO:0000256" key="1">
    <source>
        <dbReference type="SAM" id="SignalP"/>
    </source>
</evidence>
<evidence type="ECO:0000313" key="4">
    <source>
        <dbReference type="Proteomes" id="UP000028135"/>
    </source>
</evidence>
<reference evidence="3 4" key="1">
    <citation type="submission" date="2014-05" db="EMBL/GenBank/DDBJ databases">
        <title>Genome Announcement of Sphingobium lucknowense F2.</title>
        <authorList>
            <person name="Lal R."/>
            <person name="Negi V."/>
            <person name="Lata P."/>
            <person name="Sangwan N."/>
            <person name="Gupta S.K."/>
            <person name="Rao D.L.N."/>
            <person name="Das S."/>
        </authorList>
    </citation>
    <scope>NUCLEOTIDE SEQUENCE [LARGE SCALE GENOMIC DNA]</scope>
    <source>
        <strain evidence="3 4">F2</strain>
    </source>
</reference>
<evidence type="ECO:0000259" key="2">
    <source>
        <dbReference type="Pfam" id="PF13767"/>
    </source>
</evidence>
<dbReference type="Pfam" id="PF13767">
    <property type="entry name" value="DUF4168"/>
    <property type="match status" value="1"/>
</dbReference>
<gene>
    <name evidence="3" type="ORF">AL00_01560</name>
</gene>
<name>A0A8E0WV49_9SPHN</name>
<dbReference type="InterPro" id="IPR025433">
    <property type="entry name" value="DUF4168"/>
</dbReference>
<dbReference type="EMBL" id="JANF02000004">
    <property type="protein sequence ID" value="KER38043.1"/>
    <property type="molecule type" value="Genomic_DNA"/>
</dbReference>
<protein>
    <recommendedName>
        <fullName evidence="2">DUF4168 domain-containing protein</fullName>
    </recommendedName>
</protein>
<dbReference type="RefSeq" id="WP_020820574.1">
    <property type="nucleotide sequence ID" value="NZ_JANF02000004.1"/>
</dbReference>
<feature type="domain" description="DUF4168" evidence="2">
    <location>
        <begin position="40"/>
        <end position="114"/>
    </location>
</feature>
<feature type="signal peptide" evidence="1">
    <location>
        <begin position="1"/>
        <end position="21"/>
    </location>
</feature>
<accession>A0A8E0WV49</accession>
<dbReference type="Proteomes" id="UP000028135">
    <property type="component" value="Unassembled WGS sequence"/>
</dbReference>
<organism evidence="3 4">
    <name type="scientific">Sphingobium indicum F2</name>
    <dbReference type="NCBI Taxonomy" id="1450518"/>
    <lineage>
        <taxon>Bacteria</taxon>
        <taxon>Pseudomonadati</taxon>
        <taxon>Pseudomonadota</taxon>
        <taxon>Alphaproteobacteria</taxon>
        <taxon>Sphingomonadales</taxon>
        <taxon>Sphingomonadaceae</taxon>
        <taxon>Sphingobium</taxon>
    </lineage>
</organism>